<evidence type="ECO:0000256" key="1">
    <source>
        <dbReference type="SAM" id="Phobius"/>
    </source>
</evidence>
<keyword evidence="3" id="KW-1185">Reference proteome</keyword>
<dbReference type="Proteomes" id="UP000641206">
    <property type="component" value="Unassembled WGS sequence"/>
</dbReference>
<feature type="transmembrane region" description="Helical" evidence="1">
    <location>
        <begin position="61"/>
        <end position="87"/>
    </location>
</feature>
<keyword evidence="1" id="KW-0812">Transmembrane</keyword>
<dbReference type="EMBL" id="BMLW01000009">
    <property type="protein sequence ID" value="GGP13283.1"/>
    <property type="molecule type" value="Genomic_DNA"/>
</dbReference>
<gene>
    <name evidence="2" type="ORF">GCM10011346_32820</name>
</gene>
<sequence length="88" mass="10426">MAIILGIFGQDFAYLLNGIFPESYPIYNLTILTLISIFLFLNSLVMIYFQYKKQRMNKEKLGRYITLFVIAGLLTSWWSLFVLIMWWG</sequence>
<organism evidence="2 3">
    <name type="scientific">Oceanobacillus neutriphilus</name>
    <dbReference type="NCBI Taxonomy" id="531815"/>
    <lineage>
        <taxon>Bacteria</taxon>
        <taxon>Bacillati</taxon>
        <taxon>Bacillota</taxon>
        <taxon>Bacilli</taxon>
        <taxon>Bacillales</taxon>
        <taxon>Bacillaceae</taxon>
        <taxon>Oceanobacillus</taxon>
    </lineage>
</organism>
<keyword evidence="1" id="KW-1133">Transmembrane helix</keyword>
<name>A0ABQ2NXZ6_9BACI</name>
<accession>A0ABQ2NXZ6</accession>
<feature type="transmembrane region" description="Helical" evidence="1">
    <location>
        <begin position="26"/>
        <end position="49"/>
    </location>
</feature>
<reference evidence="3" key="1">
    <citation type="journal article" date="2019" name="Int. J. Syst. Evol. Microbiol.">
        <title>The Global Catalogue of Microorganisms (GCM) 10K type strain sequencing project: providing services to taxonomists for standard genome sequencing and annotation.</title>
        <authorList>
            <consortium name="The Broad Institute Genomics Platform"/>
            <consortium name="The Broad Institute Genome Sequencing Center for Infectious Disease"/>
            <person name="Wu L."/>
            <person name="Ma J."/>
        </authorList>
    </citation>
    <scope>NUCLEOTIDE SEQUENCE [LARGE SCALE GENOMIC DNA]</scope>
    <source>
        <strain evidence="3">CGMCC 1.7693</strain>
    </source>
</reference>
<protein>
    <submittedName>
        <fullName evidence="2">Uncharacterized protein</fullName>
    </submittedName>
</protein>
<evidence type="ECO:0000313" key="2">
    <source>
        <dbReference type="EMBL" id="GGP13283.1"/>
    </source>
</evidence>
<proteinExistence type="predicted"/>
<keyword evidence="1" id="KW-0472">Membrane</keyword>
<evidence type="ECO:0000313" key="3">
    <source>
        <dbReference type="Proteomes" id="UP000641206"/>
    </source>
</evidence>
<comment type="caution">
    <text evidence="2">The sequence shown here is derived from an EMBL/GenBank/DDBJ whole genome shotgun (WGS) entry which is preliminary data.</text>
</comment>